<protein>
    <submittedName>
        <fullName evidence="1">Uncharacterized protein</fullName>
    </submittedName>
</protein>
<dbReference type="EMBL" id="LJPT01000167">
    <property type="protein sequence ID" value="KPW44208.1"/>
    <property type="molecule type" value="Genomic_DNA"/>
</dbReference>
<evidence type="ECO:0000313" key="2">
    <source>
        <dbReference type="Proteomes" id="UP000050425"/>
    </source>
</evidence>
<dbReference type="PATRIC" id="fig|251702.3.peg.1632"/>
<proteinExistence type="predicted"/>
<organism evidence="1 2">
    <name type="scientific">Pseudomonas syringae pv. antirrhini</name>
    <dbReference type="NCBI Taxonomy" id="251702"/>
    <lineage>
        <taxon>Bacteria</taxon>
        <taxon>Pseudomonadati</taxon>
        <taxon>Pseudomonadota</taxon>
        <taxon>Gammaproteobacteria</taxon>
        <taxon>Pseudomonadales</taxon>
        <taxon>Pseudomonadaceae</taxon>
        <taxon>Pseudomonas</taxon>
    </lineage>
</organism>
<gene>
    <name evidence="1" type="ORF">ALO88_01217</name>
</gene>
<reference evidence="1 2" key="1">
    <citation type="submission" date="2015-09" db="EMBL/GenBank/DDBJ databases">
        <title>Genome announcement of multiple Pseudomonas syringae strains.</title>
        <authorList>
            <person name="Thakur S."/>
            <person name="Wang P.W."/>
            <person name="Gong Y."/>
            <person name="Weir B.S."/>
            <person name="Guttman D.S."/>
        </authorList>
    </citation>
    <scope>NUCLEOTIDE SEQUENCE [LARGE SCALE GENOMIC DNA]</scope>
    <source>
        <strain evidence="1 2">ICMP4303</strain>
    </source>
</reference>
<accession>A0A0P9JP19</accession>
<sequence length="363" mass="40265">MIQIITTSMIVTWGSSFLECIVRAAHNKSFASLTGLLPNQTLEIKMTNNDYRPSSTILCFENVKEASLYFDRVLPLNMGRMRGDSTVGDILVGYPEEVPSAALSHLIDGIEGNTVTYSHATRVMEFTANRWVEFAKEVEPYARLWSSDPSRSDNDDVRNQYQKLQESYFADASIPGVTPIREAFRRYAKGIGFDHFCVAVPSAIGSGGSQCDPSITLSKLNLIDASKAEWRQIIELRKDTVSHRKLARLRLFIHKNYADCSFAYIEDDLSQRLEEYERVTKKFGLKTTLSSLSLLLDAKDLQTSAGAGLVAGLFGGPLIGLSAAAAIEVGKIAVNIAEKHHDLKDWQSGHELAFIFDTKKALS</sequence>
<dbReference type="Proteomes" id="UP000050425">
    <property type="component" value="Unassembled WGS sequence"/>
</dbReference>
<comment type="caution">
    <text evidence="1">The sequence shown here is derived from an EMBL/GenBank/DDBJ whole genome shotgun (WGS) entry which is preliminary data.</text>
</comment>
<dbReference type="AlphaFoldDB" id="A0A0P9JP19"/>
<name>A0A0P9JP19_9PSED</name>
<evidence type="ECO:0000313" key="1">
    <source>
        <dbReference type="EMBL" id="KPW44208.1"/>
    </source>
</evidence>